<dbReference type="InterPro" id="IPR003010">
    <property type="entry name" value="C-N_Hydrolase"/>
</dbReference>
<dbReference type="CDD" id="cd07576">
    <property type="entry name" value="R-amidase_like"/>
    <property type="match status" value="1"/>
</dbReference>
<dbReference type="EMBL" id="JAAVJI010000013">
    <property type="protein sequence ID" value="NJP02824.1"/>
    <property type="molecule type" value="Genomic_DNA"/>
</dbReference>
<feature type="domain" description="CN hydrolase" evidence="3">
    <location>
        <begin position="1"/>
        <end position="239"/>
    </location>
</feature>
<evidence type="ECO:0000313" key="4">
    <source>
        <dbReference type="EMBL" id="NJP02824.1"/>
    </source>
</evidence>
<dbReference type="PANTHER" id="PTHR43674:SF2">
    <property type="entry name" value="BETA-UREIDOPROPIONASE"/>
    <property type="match status" value="1"/>
</dbReference>
<keyword evidence="2 4" id="KW-0378">Hydrolase</keyword>
<comment type="caution">
    <text evidence="4">The sequence shown here is derived from an EMBL/GenBank/DDBJ whole genome shotgun (WGS) entry which is preliminary data.</text>
</comment>
<dbReference type="GO" id="GO:0016787">
    <property type="term" value="F:hydrolase activity"/>
    <property type="evidence" value="ECO:0007669"/>
    <property type="project" value="UniProtKB-KW"/>
</dbReference>
<dbReference type="InterPro" id="IPR036526">
    <property type="entry name" value="C-N_Hydrolase_sf"/>
</dbReference>
<organism evidence="4 5">
    <name type="scientific">Pseudomonas quercus</name>
    <dbReference type="NCBI Taxonomy" id="2722792"/>
    <lineage>
        <taxon>Bacteria</taxon>
        <taxon>Pseudomonadati</taxon>
        <taxon>Pseudomonadota</taxon>
        <taxon>Gammaproteobacteria</taxon>
        <taxon>Pseudomonadales</taxon>
        <taxon>Pseudomonadaceae</taxon>
        <taxon>Pseudomonas</taxon>
    </lineage>
</organism>
<comment type="similarity">
    <text evidence="1">Belongs to the carbon-nitrogen hydrolase superfamily. NIT1/NIT2 family.</text>
</comment>
<dbReference type="RefSeq" id="WP_168085402.1">
    <property type="nucleotide sequence ID" value="NZ_JAAVJI010000013.1"/>
</dbReference>
<dbReference type="Pfam" id="PF00795">
    <property type="entry name" value="CN_hydrolase"/>
    <property type="match status" value="1"/>
</dbReference>
<sequence length="268" mass="28570">MRIALYQGPAGPHAPEDNLARLEAWATQAAGQGADLVVFPEMFLSGYNIGAQAAAERAQPADGAGFKHVATTAQRLGIAIAYGYPEAGPDGAIYNAAQLVDSQGQRLLNYRKAHLFGGLDRAMFTPGDGRFVTAKLNGWNLGLLICYDVEFPEAVRHLALAGADLVLVPTANMVGFEFVADVTVRARAYENGCYLAYANYSGPEADLTYCGLSSLNQPDGTQQVLSATEEGLLFSVLAKDALAACRQASPYLLDLRNDLYGLPHPQSI</sequence>
<dbReference type="InterPro" id="IPR044083">
    <property type="entry name" value="RamA-like"/>
</dbReference>
<reference evidence="4 5" key="1">
    <citation type="submission" date="2020-03" db="EMBL/GenBank/DDBJ databases">
        <authorList>
            <person name="Wang L."/>
            <person name="He N."/>
            <person name="Li Y."/>
            <person name="Fang Y."/>
            <person name="Zhang F."/>
        </authorList>
    </citation>
    <scope>NUCLEOTIDE SEQUENCE [LARGE SCALE GENOMIC DNA]</scope>
    <source>
        <strain evidence="5">hsmgli-8</strain>
    </source>
</reference>
<dbReference type="InterPro" id="IPR001110">
    <property type="entry name" value="UPF0012_CS"/>
</dbReference>
<dbReference type="PROSITE" id="PS50263">
    <property type="entry name" value="CN_HYDROLASE"/>
    <property type="match status" value="1"/>
</dbReference>
<accession>A0ABX0YKW8</accession>
<gene>
    <name evidence="4" type="ORF">HBH25_18425</name>
</gene>
<proteinExistence type="inferred from homology"/>
<dbReference type="PROSITE" id="PS01227">
    <property type="entry name" value="UPF0012"/>
    <property type="match status" value="1"/>
</dbReference>
<dbReference type="PANTHER" id="PTHR43674">
    <property type="entry name" value="NITRILASE C965.09-RELATED"/>
    <property type="match status" value="1"/>
</dbReference>
<dbReference type="InterPro" id="IPR050345">
    <property type="entry name" value="Aliph_Amidase/BUP"/>
</dbReference>
<dbReference type="SUPFAM" id="SSF56317">
    <property type="entry name" value="Carbon-nitrogen hydrolase"/>
    <property type="match status" value="1"/>
</dbReference>
<evidence type="ECO:0000256" key="2">
    <source>
        <dbReference type="ARBA" id="ARBA00022801"/>
    </source>
</evidence>
<protein>
    <submittedName>
        <fullName evidence="4">Carbon-nitrogen hydrolase family protein</fullName>
    </submittedName>
</protein>
<evidence type="ECO:0000259" key="3">
    <source>
        <dbReference type="PROSITE" id="PS50263"/>
    </source>
</evidence>
<dbReference type="Proteomes" id="UP000746535">
    <property type="component" value="Unassembled WGS sequence"/>
</dbReference>
<evidence type="ECO:0000256" key="1">
    <source>
        <dbReference type="ARBA" id="ARBA00010613"/>
    </source>
</evidence>
<evidence type="ECO:0000313" key="5">
    <source>
        <dbReference type="Proteomes" id="UP000746535"/>
    </source>
</evidence>
<keyword evidence="5" id="KW-1185">Reference proteome</keyword>
<name>A0ABX0YKW8_9PSED</name>
<dbReference type="Gene3D" id="3.60.110.10">
    <property type="entry name" value="Carbon-nitrogen hydrolase"/>
    <property type="match status" value="1"/>
</dbReference>